<evidence type="ECO:0000256" key="7">
    <source>
        <dbReference type="SAM" id="MobiDB-lite"/>
    </source>
</evidence>
<keyword evidence="2 8" id="KW-0732">Signal</keyword>
<evidence type="ECO:0000256" key="3">
    <source>
        <dbReference type="ARBA" id="ARBA00023136"/>
    </source>
</evidence>
<dbReference type="Pfam" id="PF13627">
    <property type="entry name" value="LptM_cons"/>
    <property type="match status" value="1"/>
</dbReference>
<dbReference type="NCBIfam" id="NF047847">
    <property type="entry name" value="SS_mature_LptM"/>
    <property type="match status" value="1"/>
</dbReference>
<evidence type="ECO:0000256" key="1">
    <source>
        <dbReference type="ARBA" id="ARBA00004459"/>
    </source>
</evidence>
<keyword evidence="6 9" id="KW-0449">Lipoprotein</keyword>
<evidence type="ECO:0000256" key="2">
    <source>
        <dbReference type="ARBA" id="ARBA00022729"/>
    </source>
</evidence>
<protein>
    <submittedName>
        <fullName evidence="9">Lipoprotein</fullName>
    </submittedName>
</protein>
<gene>
    <name evidence="9" type="ORF">H0A68_10265</name>
</gene>
<dbReference type="Proteomes" id="UP000580517">
    <property type="component" value="Unassembled WGS sequence"/>
</dbReference>
<feature type="chain" id="PRO_5033068180" evidence="8">
    <location>
        <begin position="21"/>
        <end position="67"/>
    </location>
</feature>
<reference evidence="9 10" key="1">
    <citation type="submission" date="2020-07" db="EMBL/GenBank/DDBJ databases">
        <title>Taxonomic revisions and descriptions of new bacterial species based on genomic comparisons in the high-G+C-content subgroup of the family Alcaligenaceae.</title>
        <authorList>
            <person name="Szabo A."/>
            <person name="Felfoldi T."/>
        </authorList>
    </citation>
    <scope>NUCLEOTIDE SEQUENCE [LARGE SCALE GENOMIC DNA]</scope>
    <source>
        <strain evidence="9 10">DSM 25264</strain>
    </source>
</reference>
<evidence type="ECO:0000313" key="9">
    <source>
        <dbReference type="EMBL" id="NYT37255.1"/>
    </source>
</evidence>
<sequence>MSGPRLAMAALLLSTLTACGYKGPLYMPPPPPPDASLTAPPSSIPPDATEQADPSNPAASNNTAEPQ</sequence>
<keyword evidence="5" id="KW-0998">Cell outer membrane</keyword>
<dbReference type="AlphaFoldDB" id="A0A853F9A0"/>
<comment type="subcellular location">
    <subcellularLocation>
        <location evidence="1">Cell outer membrane</location>
        <topology evidence="1">Lipid-anchor</topology>
    </subcellularLocation>
</comment>
<evidence type="ECO:0000256" key="4">
    <source>
        <dbReference type="ARBA" id="ARBA00023139"/>
    </source>
</evidence>
<evidence type="ECO:0000256" key="5">
    <source>
        <dbReference type="ARBA" id="ARBA00023237"/>
    </source>
</evidence>
<dbReference type="EMBL" id="JACCEW010000003">
    <property type="protein sequence ID" value="NYT37255.1"/>
    <property type="molecule type" value="Genomic_DNA"/>
</dbReference>
<feature type="region of interest" description="Disordered" evidence="7">
    <location>
        <begin position="23"/>
        <end position="67"/>
    </location>
</feature>
<evidence type="ECO:0000256" key="8">
    <source>
        <dbReference type="SAM" id="SignalP"/>
    </source>
</evidence>
<accession>A0A853F9A0</accession>
<keyword evidence="10" id="KW-1185">Reference proteome</keyword>
<feature type="signal peptide" evidence="8">
    <location>
        <begin position="1"/>
        <end position="20"/>
    </location>
</feature>
<evidence type="ECO:0000256" key="6">
    <source>
        <dbReference type="ARBA" id="ARBA00023288"/>
    </source>
</evidence>
<comment type="caution">
    <text evidence="9">The sequence shown here is derived from an EMBL/GenBank/DDBJ whole genome shotgun (WGS) entry which is preliminary data.</text>
</comment>
<name>A0A853F9A0_9BURK</name>
<dbReference type="GO" id="GO:0009279">
    <property type="term" value="C:cell outer membrane"/>
    <property type="evidence" value="ECO:0007669"/>
    <property type="project" value="UniProtKB-SubCell"/>
</dbReference>
<dbReference type="PROSITE" id="PS51257">
    <property type="entry name" value="PROKAR_LIPOPROTEIN"/>
    <property type="match status" value="1"/>
</dbReference>
<organism evidence="9 10">
    <name type="scientific">Allopusillimonas soli</name>
    <dbReference type="NCBI Taxonomy" id="659016"/>
    <lineage>
        <taxon>Bacteria</taxon>
        <taxon>Pseudomonadati</taxon>
        <taxon>Pseudomonadota</taxon>
        <taxon>Betaproteobacteria</taxon>
        <taxon>Burkholderiales</taxon>
        <taxon>Alcaligenaceae</taxon>
        <taxon>Allopusillimonas</taxon>
    </lineage>
</organism>
<keyword evidence="3" id="KW-0472">Membrane</keyword>
<feature type="compositionally biased region" description="Polar residues" evidence="7">
    <location>
        <begin position="52"/>
        <end position="67"/>
    </location>
</feature>
<keyword evidence="4" id="KW-0564">Palmitate</keyword>
<dbReference type="InterPro" id="IPR032831">
    <property type="entry name" value="LptM_cons"/>
</dbReference>
<proteinExistence type="predicted"/>
<evidence type="ECO:0000313" key="10">
    <source>
        <dbReference type="Proteomes" id="UP000580517"/>
    </source>
</evidence>